<protein>
    <submittedName>
        <fullName evidence="2">Helix-turn-helix transcriptional regulator</fullName>
    </submittedName>
</protein>
<sequence>MHQQSIIETLKTRRIKLQVTQETLSLLTGLGLRTIKQLESGKGNPTLETIQKIADVLGLVLRLDIKNLTSENEINNDTL</sequence>
<proteinExistence type="predicted"/>
<dbReference type="Proteomes" id="UP001598019">
    <property type="component" value="Unassembled WGS sequence"/>
</dbReference>
<keyword evidence="3" id="KW-1185">Reference proteome</keyword>
<feature type="domain" description="HTH cro/C1-type" evidence="1">
    <location>
        <begin position="10"/>
        <end position="68"/>
    </location>
</feature>
<name>A0ABW6DH49_9BACT</name>
<dbReference type="Gene3D" id="1.10.260.40">
    <property type="entry name" value="lambda repressor-like DNA-binding domains"/>
    <property type="match status" value="1"/>
</dbReference>
<accession>A0ABW6DH49</accession>
<dbReference type="Pfam" id="PF01381">
    <property type="entry name" value="HTH_3"/>
    <property type="match status" value="1"/>
</dbReference>
<dbReference type="SMART" id="SM00530">
    <property type="entry name" value="HTH_XRE"/>
    <property type="match status" value="1"/>
</dbReference>
<gene>
    <name evidence="2" type="ORF">SKC37_05055</name>
</gene>
<evidence type="ECO:0000313" key="3">
    <source>
        <dbReference type="Proteomes" id="UP001598019"/>
    </source>
</evidence>
<dbReference type="PROSITE" id="PS50943">
    <property type="entry name" value="HTH_CROC1"/>
    <property type="match status" value="1"/>
</dbReference>
<comment type="caution">
    <text evidence="2">The sequence shown here is derived from an EMBL/GenBank/DDBJ whole genome shotgun (WGS) entry which is preliminary data.</text>
</comment>
<dbReference type="CDD" id="cd00093">
    <property type="entry name" value="HTH_XRE"/>
    <property type="match status" value="1"/>
</dbReference>
<dbReference type="InterPro" id="IPR001387">
    <property type="entry name" value="Cro/C1-type_HTH"/>
</dbReference>
<dbReference type="SUPFAM" id="SSF47413">
    <property type="entry name" value="lambda repressor-like DNA-binding domains"/>
    <property type="match status" value="1"/>
</dbReference>
<dbReference type="EMBL" id="JBBKXX010000001">
    <property type="protein sequence ID" value="MFD3408013.1"/>
    <property type="molecule type" value="Genomic_DNA"/>
</dbReference>
<organism evidence="2 3">
    <name type="scientific">Aquirufa esocilacus</name>
    <dbReference type="NCBI Taxonomy" id="3096513"/>
    <lineage>
        <taxon>Bacteria</taxon>
        <taxon>Pseudomonadati</taxon>
        <taxon>Bacteroidota</taxon>
        <taxon>Cytophagia</taxon>
        <taxon>Cytophagales</taxon>
        <taxon>Flectobacillaceae</taxon>
        <taxon>Aquirufa</taxon>
    </lineage>
</organism>
<evidence type="ECO:0000313" key="2">
    <source>
        <dbReference type="EMBL" id="MFD3408013.1"/>
    </source>
</evidence>
<reference evidence="2 3" key="1">
    <citation type="submission" date="2024-03" db="EMBL/GenBank/DDBJ databases">
        <title>Aquirufa genome sequencing.</title>
        <authorList>
            <person name="Pitt A."/>
            <person name="Hahn M.W."/>
        </authorList>
    </citation>
    <scope>NUCLEOTIDE SEQUENCE [LARGE SCALE GENOMIC DNA]</scope>
    <source>
        <strain evidence="2 3">HETE-83D</strain>
    </source>
</reference>
<dbReference type="RefSeq" id="WP_377980413.1">
    <property type="nucleotide sequence ID" value="NZ_JBBKXX010000001.1"/>
</dbReference>
<evidence type="ECO:0000259" key="1">
    <source>
        <dbReference type="PROSITE" id="PS50943"/>
    </source>
</evidence>
<dbReference type="InterPro" id="IPR010982">
    <property type="entry name" value="Lambda_DNA-bd_dom_sf"/>
</dbReference>